<dbReference type="GO" id="GO:0000978">
    <property type="term" value="F:RNA polymerase II cis-regulatory region sequence-specific DNA binding"/>
    <property type="evidence" value="ECO:0007669"/>
    <property type="project" value="InterPro"/>
</dbReference>
<evidence type="ECO:0000256" key="3">
    <source>
        <dbReference type="ARBA" id="ARBA00022737"/>
    </source>
</evidence>
<dbReference type="AlphaFoldDB" id="A0A9P3CIC1"/>
<dbReference type="InterPro" id="IPR036236">
    <property type="entry name" value="Znf_C2H2_sf"/>
</dbReference>
<comment type="caution">
    <text evidence="9">The sequence shown here is derived from an EMBL/GenBank/DDBJ whole genome shotgun (WGS) entry which is preliminary data.</text>
</comment>
<keyword evidence="2" id="KW-0479">Metal-binding</keyword>
<keyword evidence="6" id="KW-0539">Nucleus</keyword>
<feature type="domain" description="C2H2-type" evidence="8">
    <location>
        <begin position="8"/>
        <end position="36"/>
    </location>
</feature>
<dbReference type="EMBL" id="BOLY01000004">
    <property type="protein sequence ID" value="GIZ43399.1"/>
    <property type="molecule type" value="Genomic_DNA"/>
</dbReference>
<dbReference type="GO" id="GO:0005634">
    <property type="term" value="C:nucleus"/>
    <property type="evidence" value="ECO:0007669"/>
    <property type="project" value="UniProtKB-SubCell"/>
</dbReference>
<dbReference type="PROSITE" id="PS00028">
    <property type="entry name" value="ZINC_FINGER_C2H2_1"/>
    <property type="match status" value="1"/>
</dbReference>
<sequence>METASASFQCQSCPATYGKLEHLQRHNLSVHSDDRPFSCPFCSQAFARRDVLPDRRSATGPQEEVL</sequence>
<name>A0A9P3CIC1_9PEZI</name>
<dbReference type="PANTHER" id="PTHR40626:SF11">
    <property type="entry name" value="ZINC FINGER PROTEIN YPR022C"/>
    <property type="match status" value="1"/>
</dbReference>
<keyword evidence="4 7" id="KW-0863">Zinc-finger</keyword>
<comment type="subcellular location">
    <subcellularLocation>
        <location evidence="1">Nucleus</location>
    </subcellularLocation>
</comment>
<dbReference type="GO" id="GO:0008270">
    <property type="term" value="F:zinc ion binding"/>
    <property type="evidence" value="ECO:0007669"/>
    <property type="project" value="UniProtKB-KW"/>
</dbReference>
<evidence type="ECO:0000313" key="9">
    <source>
        <dbReference type="EMBL" id="GIZ43399.1"/>
    </source>
</evidence>
<organism evidence="9 10">
    <name type="scientific">Cercospora kikuchii</name>
    <dbReference type="NCBI Taxonomy" id="84275"/>
    <lineage>
        <taxon>Eukaryota</taxon>
        <taxon>Fungi</taxon>
        <taxon>Dikarya</taxon>
        <taxon>Ascomycota</taxon>
        <taxon>Pezizomycotina</taxon>
        <taxon>Dothideomycetes</taxon>
        <taxon>Dothideomycetidae</taxon>
        <taxon>Mycosphaerellales</taxon>
        <taxon>Mycosphaerellaceae</taxon>
        <taxon>Cercospora</taxon>
    </lineage>
</organism>
<dbReference type="SUPFAM" id="SSF57667">
    <property type="entry name" value="beta-beta-alpha zinc fingers"/>
    <property type="match status" value="1"/>
</dbReference>
<dbReference type="PANTHER" id="PTHR40626">
    <property type="entry name" value="MIP31509P"/>
    <property type="match status" value="1"/>
</dbReference>
<keyword evidence="10" id="KW-1185">Reference proteome</keyword>
<evidence type="ECO:0000256" key="6">
    <source>
        <dbReference type="ARBA" id="ARBA00023242"/>
    </source>
</evidence>
<dbReference type="GO" id="GO:0000785">
    <property type="term" value="C:chromatin"/>
    <property type="evidence" value="ECO:0007669"/>
    <property type="project" value="TreeGrafter"/>
</dbReference>
<evidence type="ECO:0000256" key="4">
    <source>
        <dbReference type="ARBA" id="ARBA00022771"/>
    </source>
</evidence>
<evidence type="ECO:0000313" key="10">
    <source>
        <dbReference type="Proteomes" id="UP000825890"/>
    </source>
</evidence>
<dbReference type="InterPro" id="IPR051059">
    <property type="entry name" value="VerF-like"/>
</dbReference>
<keyword evidence="3" id="KW-0677">Repeat</keyword>
<protein>
    <recommendedName>
        <fullName evidence="8">C2H2-type domain-containing protein</fullName>
    </recommendedName>
</protein>
<evidence type="ECO:0000256" key="2">
    <source>
        <dbReference type="ARBA" id="ARBA00022723"/>
    </source>
</evidence>
<reference evidence="9 10" key="1">
    <citation type="submission" date="2021-01" db="EMBL/GenBank/DDBJ databases">
        <title>Cercospora kikuchii MAFF 305040 whole genome shotgun sequence.</title>
        <authorList>
            <person name="Kashiwa T."/>
            <person name="Suzuki T."/>
        </authorList>
    </citation>
    <scope>NUCLEOTIDE SEQUENCE [LARGE SCALE GENOMIC DNA]</scope>
    <source>
        <strain evidence="9 10">MAFF 305040</strain>
    </source>
</reference>
<proteinExistence type="predicted"/>
<dbReference type="PROSITE" id="PS50157">
    <property type="entry name" value="ZINC_FINGER_C2H2_2"/>
    <property type="match status" value="1"/>
</dbReference>
<dbReference type="GeneID" id="68292202"/>
<keyword evidence="5" id="KW-0862">Zinc</keyword>
<dbReference type="Gene3D" id="3.30.160.60">
    <property type="entry name" value="Classic Zinc Finger"/>
    <property type="match status" value="1"/>
</dbReference>
<gene>
    <name evidence="9" type="ORF">CKM354_000662700</name>
</gene>
<evidence type="ECO:0000256" key="7">
    <source>
        <dbReference type="PROSITE-ProRule" id="PRU00042"/>
    </source>
</evidence>
<evidence type="ECO:0000259" key="8">
    <source>
        <dbReference type="PROSITE" id="PS50157"/>
    </source>
</evidence>
<evidence type="ECO:0000256" key="1">
    <source>
        <dbReference type="ARBA" id="ARBA00004123"/>
    </source>
</evidence>
<dbReference type="InterPro" id="IPR013087">
    <property type="entry name" value="Znf_C2H2_type"/>
</dbReference>
<dbReference type="RefSeq" id="XP_044657886.1">
    <property type="nucleotide sequence ID" value="XM_044801951.1"/>
</dbReference>
<accession>A0A9P3CIC1</accession>
<evidence type="ECO:0000256" key="5">
    <source>
        <dbReference type="ARBA" id="ARBA00022833"/>
    </source>
</evidence>
<dbReference type="Proteomes" id="UP000825890">
    <property type="component" value="Unassembled WGS sequence"/>
</dbReference>
<dbReference type="OrthoDB" id="6910977at2759"/>
<dbReference type="GO" id="GO:0000981">
    <property type="term" value="F:DNA-binding transcription factor activity, RNA polymerase II-specific"/>
    <property type="evidence" value="ECO:0007669"/>
    <property type="project" value="InterPro"/>
</dbReference>